<protein>
    <recommendedName>
        <fullName evidence="1">Translation machinery-associated protein 7 homolog</fullName>
    </recommendedName>
    <alternativeName>
        <fullName evidence="2">Coiled-coil domain-containing protein 72 homolog</fullName>
    </alternativeName>
</protein>
<gene>
    <name evidence="4" type="ORF">Anas_09609</name>
</gene>
<evidence type="ECO:0000256" key="3">
    <source>
        <dbReference type="SAM" id="MobiDB-lite"/>
    </source>
</evidence>
<dbReference type="Pfam" id="PF09072">
    <property type="entry name" value="TMA7"/>
    <property type="match status" value="1"/>
</dbReference>
<evidence type="ECO:0000313" key="5">
    <source>
        <dbReference type="Proteomes" id="UP000326759"/>
    </source>
</evidence>
<keyword evidence="5" id="KW-1185">Reference proteome</keyword>
<comment type="caution">
    <text evidence="4">The sequence shown here is derived from an EMBL/GenBank/DDBJ whole genome shotgun (WGS) entry which is preliminary data.</text>
</comment>
<evidence type="ECO:0000313" key="4">
    <source>
        <dbReference type="EMBL" id="KAB7495434.1"/>
    </source>
</evidence>
<sequence>MSTREGGKKKPLKTAKKAQKELDEEDKAFLEKKKAEKRKAILCGIEAYEMFYFKLKPDYPVERVYGVSDVKLHLLNKSIAKK</sequence>
<dbReference type="InterPro" id="IPR015157">
    <property type="entry name" value="TMA7"/>
</dbReference>
<accession>A0A5N5SMX4</accession>
<proteinExistence type="predicted"/>
<dbReference type="EMBL" id="SEYY01022613">
    <property type="protein sequence ID" value="KAB7495434.1"/>
    <property type="molecule type" value="Genomic_DNA"/>
</dbReference>
<dbReference type="Proteomes" id="UP000326759">
    <property type="component" value="Unassembled WGS sequence"/>
</dbReference>
<feature type="region of interest" description="Disordered" evidence="3">
    <location>
        <begin position="1"/>
        <end position="23"/>
    </location>
</feature>
<evidence type="ECO:0000256" key="1">
    <source>
        <dbReference type="ARBA" id="ARBA00015581"/>
    </source>
</evidence>
<dbReference type="AlphaFoldDB" id="A0A5N5SMX4"/>
<reference evidence="4 5" key="1">
    <citation type="journal article" date="2019" name="PLoS Biol.">
        <title>Sex chromosomes control vertical transmission of feminizing Wolbachia symbionts in an isopod.</title>
        <authorList>
            <person name="Becking T."/>
            <person name="Chebbi M.A."/>
            <person name="Giraud I."/>
            <person name="Moumen B."/>
            <person name="Laverre T."/>
            <person name="Caubet Y."/>
            <person name="Peccoud J."/>
            <person name="Gilbert C."/>
            <person name="Cordaux R."/>
        </authorList>
    </citation>
    <scope>NUCLEOTIDE SEQUENCE [LARGE SCALE GENOMIC DNA]</scope>
    <source>
        <strain evidence="4">ANa2</strain>
        <tissue evidence="4">Whole body excluding digestive tract and cuticle</tissue>
    </source>
</reference>
<organism evidence="4 5">
    <name type="scientific">Armadillidium nasatum</name>
    <dbReference type="NCBI Taxonomy" id="96803"/>
    <lineage>
        <taxon>Eukaryota</taxon>
        <taxon>Metazoa</taxon>
        <taxon>Ecdysozoa</taxon>
        <taxon>Arthropoda</taxon>
        <taxon>Crustacea</taxon>
        <taxon>Multicrustacea</taxon>
        <taxon>Malacostraca</taxon>
        <taxon>Eumalacostraca</taxon>
        <taxon>Peracarida</taxon>
        <taxon>Isopoda</taxon>
        <taxon>Oniscidea</taxon>
        <taxon>Crinocheta</taxon>
        <taxon>Armadillidiidae</taxon>
        <taxon>Armadillidium</taxon>
    </lineage>
</organism>
<evidence type="ECO:0000256" key="2">
    <source>
        <dbReference type="ARBA" id="ARBA00031894"/>
    </source>
</evidence>
<name>A0A5N5SMX4_9CRUS</name>